<evidence type="ECO:0000259" key="1">
    <source>
        <dbReference type="Pfam" id="PF25210"/>
    </source>
</evidence>
<dbReference type="AlphaFoldDB" id="A0ABC8KXN8"/>
<gene>
    <name evidence="2" type="ORF">ERUC_LOCUS29753</name>
</gene>
<evidence type="ECO:0000313" key="2">
    <source>
        <dbReference type="EMBL" id="CAH8363997.1"/>
    </source>
</evidence>
<dbReference type="Pfam" id="PF25210">
    <property type="entry name" value="Kelch_FKB95"/>
    <property type="match status" value="1"/>
</dbReference>
<proteinExistence type="predicted"/>
<accession>A0ABC8KXN8</accession>
<protein>
    <recommendedName>
        <fullName evidence="1">FKB95-like N-terminal Kelch domain-containing protein</fullName>
    </recommendedName>
</protein>
<dbReference type="PANTHER" id="PTHR24414">
    <property type="entry name" value="F-BOX/KELCH-REPEAT PROTEIN SKIP4"/>
    <property type="match status" value="1"/>
</dbReference>
<name>A0ABC8KXN8_ERUVS</name>
<dbReference type="SUPFAM" id="SSF117281">
    <property type="entry name" value="Kelch motif"/>
    <property type="match status" value="1"/>
</dbReference>
<reference evidence="2 3" key="1">
    <citation type="submission" date="2022-03" db="EMBL/GenBank/DDBJ databases">
        <authorList>
            <person name="Macdonald S."/>
            <person name="Ahmed S."/>
            <person name="Newling K."/>
        </authorList>
    </citation>
    <scope>NUCLEOTIDE SEQUENCE [LARGE SCALE GENOMIC DNA]</scope>
</reference>
<comment type="caution">
    <text evidence="2">The sequence shown here is derived from an EMBL/GenBank/DDBJ whole genome shotgun (WGS) entry which is preliminary data.</text>
</comment>
<dbReference type="EMBL" id="CAKOAT010375154">
    <property type="protein sequence ID" value="CAH8363997.1"/>
    <property type="molecule type" value="Genomic_DNA"/>
</dbReference>
<dbReference type="InterPro" id="IPR057499">
    <property type="entry name" value="Kelch_FKB95"/>
</dbReference>
<sequence>MEVFDTKTKTWAFLPSPGQEIGDSFEHYENVAVEGSIYVQSERKRKTYKLHKGKWRAADLALTMGCATMLPPLCRVIENVVYRYDSGDVTWYDFIDRLWRKVQGLEGKLPHSRNTDNYRLEDYGGKMVFLWEEHGHTKNVQNKTLVWCAEISLERRQRLEICGTSYCLLTSYCLFF</sequence>
<dbReference type="PANTHER" id="PTHR24414:SF150">
    <property type="entry name" value="F-BOX DOMAIN-CONTAINING PROTEIN"/>
    <property type="match status" value="1"/>
</dbReference>
<evidence type="ECO:0000313" key="3">
    <source>
        <dbReference type="Proteomes" id="UP001642260"/>
    </source>
</evidence>
<organism evidence="2 3">
    <name type="scientific">Eruca vesicaria subsp. sativa</name>
    <name type="common">Garden rocket</name>
    <name type="synonym">Eruca sativa</name>
    <dbReference type="NCBI Taxonomy" id="29727"/>
    <lineage>
        <taxon>Eukaryota</taxon>
        <taxon>Viridiplantae</taxon>
        <taxon>Streptophyta</taxon>
        <taxon>Embryophyta</taxon>
        <taxon>Tracheophyta</taxon>
        <taxon>Spermatophyta</taxon>
        <taxon>Magnoliopsida</taxon>
        <taxon>eudicotyledons</taxon>
        <taxon>Gunneridae</taxon>
        <taxon>Pentapetalae</taxon>
        <taxon>rosids</taxon>
        <taxon>malvids</taxon>
        <taxon>Brassicales</taxon>
        <taxon>Brassicaceae</taxon>
        <taxon>Brassiceae</taxon>
        <taxon>Eruca</taxon>
    </lineage>
</organism>
<dbReference type="InterPro" id="IPR050354">
    <property type="entry name" value="F-box/kelch-repeat_ARATH"/>
</dbReference>
<dbReference type="InterPro" id="IPR015915">
    <property type="entry name" value="Kelch-typ_b-propeller"/>
</dbReference>
<feature type="domain" description="FKB95-like N-terminal Kelch" evidence="1">
    <location>
        <begin position="1"/>
        <end position="164"/>
    </location>
</feature>
<keyword evidence="3" id="KW-1185">Reference proteome</keyword>
<dbReference type="Proteomes" id="UP001642260">
    <property type="component" value="Unassembled WGS sequence"/>
</dbReference>